<dbReference type="SUPFAM" id="SSF51658">
    <property type="entry name" value="Xylose isomerase-like"/>
    <property type="match status" value="1"/>
</dbReference>
<evidence type="ECO:0000259" key="1">
    <source>
        <dbReference type="Pfam" id="PF01261"/>
    </source>
</evidence>
<dbReference type="InterPro" id="IPR036237">
    <property type="entry name" value="Xyl_isomerase-like_sf"/>
</dbReference>
<evidence type="ECO:0000313" key="2">
    <source>
        <dbReference type="EMBL" id="MCV2886344.1"/>
    </source>
</evidence>
<comment type="caution">
    <text evidence="2">The sequence shown here is derived from an EMBL/GenBank/DDBJ whole genome shotgun (WGS) entry which is preliminary data.</text>
</comment>
<dbReference type="PANTHER" id="PTHR12110">
    <property type="entry name" value="HYDROXYPYRUVATE ISOMERASE"/>
    <property type="match status" value="1"/>
</dbReference>
<sequence length="280" mass="31720">MTVNKRQFLQLSSTALLAGAAHPLLGQPQGVNASNIGLQLYTLRAWMSVSVEATLMLVAGAGFKEVEFAGYFQQSPKTLHTILTREGLTAPSAHIPIEDFQSRLSQLIDVALELQHRYLIIPYLTAQQRGSTIDTYYRLSEQMNQWGEQCQAHGITLAYHNHDFEFYPLDNQIPFDVLLKNTEAELIDFELDVYWVHKAKQDPLTYIRSNPGRFPLFHIKDMGHDGEIVPVGEGVIDFKRIFEQRKLAGTQHLIVELDNASHKMQGIQTGLSHIKQLLRV</sequence>
<keyword evidence="2" id="KW-0413">Isomerase</keyword>
<reference evidence="2 3" key="1">
    <citation type="submission" date="2022-10" db="EMBL/GenBank/DDBJ databases">
        <title>Aestuariibacter sp. AA17 isolated from Montipora capitata coral fragment.</title>
        <authorList>
            <person name="Emsley S.A."/>
            <person name="Pfannmuller K.M."/>
            <person name="Loughran R.M."/>
            <person name="Shlafstein M."/>
            <person name="Papke E."/>
            <person name="Saw J.H."/>
            <person name="Ushijima B."/>
            <person name="Videau P."/>
        </authorList>
    </citation>
    <scope>NUCLEOTIDE SEQUENCE [LARGE SCALE GENOMIC DNA]</scope>
    <source>
        <strain evidence="2 3">AA17</strain>
    </source>
</reference>
<dbReference type="InterPro" id="IPR013022">
    <property type="entry name" value="Xyl_isomerase-like_TIM-brl"/>
</dbReference>
<dbReference type="PROSITE" id="PS51318">
    <property type="entry name" value="TAT"/>
    <property type="match status" value="1"/>
</dbReference>
<dbReference type="Gene3D" id="3.20.20.150">
    <property type="entry name" value="Divalent-metal-dependent TIM barrel enzymes"/>
    <property type="match status" value="1"/>
</dbReference>
<gene>
    <name evidence="2" type="ORF">OE749_16740</name>
</gene>
<keyword evidence="3" id="KW-1185">Reference proteome</keyword>
<feature type="domain" description="Xylose isomerase-like TIM barrel" evidence="1">
    <location>
        <begin position="58"/>
        <end position="276"/>
    </location>
</feature>
<dbReference type="Pfam" id="PF01261">
    <property type="entry name" value="AP_endonuc_2"/>
    <property type="match status" value="1"/>
</dbReference>
<name>A0ABT3ACI4_9ALTE</name>
<organism evidence="2 3">
    <name type="scientific">Fluctibacter corallii</name>
    <dbReference type="NCBI Taxonomy" id="2984329"/>
    <lineage>
        <taxon>Bacteria</taxon>
        <taxon>Pseudomonadati</taxon>
        <taxon>Pseudomonadota</taxon>
        <taxon>Gammaproteobacteria</taxon>
        <taxon>Alteromonadales</taxon>
        <taxon>Alteromonadaceae</taxon>
        <taxon>Fluctibacter</taxon>
    </lineage>
</organism>
<proteinExistence type="predicted"/>
<evidence type="ECO:0000313" key="3">
    <source>
        <dbReference type="Proteomes" id="UP001652504"/>
    </source>
</evidence>
<dbReference type="InterPro" id="IPR050312">
    <property type="entry name" value="IolE/XylAMocC-like"/>
</dbReference>
<accession>A0ABT3ACI4</accession>
<dbReference type="Proteomes" id="UP001652504">
    <property type="component" value="Unassembled WGS sequence"/>
</dbReference>
<protein>
    <submittedName>
        <fullName evidence="2">Sugar phosphate isomerase/epimerase</fullName>
    </submittedName>
</protein>
<dbReference type="GO" id="GO:0016853">
    <property type="term" value="F:isomerase activity"/>
    <property type="evidence" value="ECO:0007669"/>
    <property type="project" value="UniProtKB-KW"/>
</dbReference>
<dbReference type="PANTHER" id="PTHR12110:SF41">
    <property type="entry name" value="INOSOSE DEHYDRATASE"/>
    <property type="match status" value="1"/>
</dbReference>
<dbReference type="InterPro" id="IPR006311">
    <property type="entry name" value="TAT_signal"/>
</dbReference>
<dbReference type="EMBL" id="JAOWKX010000010">
    <property type="protein sequence ID" value="MCV2886344.1"/>
    <property type="molecule type" value="Genomic_DNA"/>
</dbReference>